<dbReference type="GO" id="GO:0008270">
    <property type="term" value="F:zinc ion binding"/>
    <property type="evidence" value="ECO:0007669"/>
    <property type="project" value="UniProtKB-KW"/>
</dbReference>
<keyword evidence="7" id="KW-1185">Reference proteome</keyword>
<proteinExistence type="predicted"/>
<evidence type="ECO:0000313" key="7">
    <source>
        <dbReference type="Proteomes" id="UP001432322"/>
    </source>
</evidence>
<dbReference type="Proteomes" id="UP001432322">
    <property type="component" value="Unassembled WGS sequence"/>
</dbReference>
<dbReference type="SUPFAM" id="SSF57850">
    <property type="entry name" value="RING/U-box"/>
    <property type="match status" value="1"/>
</dbReference>
<organism evidence="6 7">
    <name type="scientific">Pristionchus fissidentatus</name>
    <dbReference type="NCBI Taxonomy" id="1538716"/>
    <lineage>
        <taxon>Eukaryota</taxon>
        <taxon>Metazoa</taxon>
        <taxon>Ecdysozoa</taxon>
        <taxon>Nematoda</taxon>
        <taxon>Chromadorea</taxon>
        <taxon>Rhabditida</taxon>
        <taxon>Rhabditina</taxon>
        <taxon>Diplogasteromorpha</taxon>
        <taxon>Diplogasteroidea</taxon>
        <taxon>Neodiplogasteridae</taxon>
        <taxon>Pristionchus</taxon>
    </lineage>
</organism>
<comment type="caution">
    <text evidence="6">The sequence shown here is derived from an EMBL/GenBank/DDBJ whole genome shotgun (WGS) entry which is preliminary data.</text>
</comment>
<name>A0AAV5VAV8_9BILA</name>
<reference evidence="6" key="1">
    <citation type="submission" date="2023-10" db="EMBL/GenBank/DDBJ databases">
        <title>Genome assembly of Pristionchus species.</title>
        <authorList>
            <person name="Yoshida K."/>
            <person name="Sommer R.J."/>
        </authorList>
    </citation>
    <scope>NUCLEOTIDE SEQUENCE</scope>
    <source>
        <strain evidence="6">RS5133</strain>
    </source>
</reference>
<feature type="non-terminal residue" evidence="6">
    <location>
        <position position="131"/>
    </location>
</feature>
<evidence type="ECO:0000256" key="1">
    <source>
        <dbReference type="ARBA" id="ARBA00022771"/>
    </source>
</evidence>
<sequence length="131" mass="14695">MSVACPICMEPFRNAPDGLRVARVLSCSNLVCTRCVREFRKSKGIPSRRVSDVDRYPCVTCRRKVHWTKLPACKTVAYLYGQLELANASKADITKDQSSESRKRAHSDSDSEKVGIAAKMRKLAEKANEVF</sequence>
<keyword evidence="2" id="KW-0862">Zinc</keyword>
<accession>A0AAV5VAV8</accession>
<evidence type="ECO:0000256" key="2">
    <source>
        <dbReference type="ARBA" id="ARBA00022833"/>
    </source>
</evidence>
<dbReference type="PROSITE" id="PS50089">
    <property type="entry name" value="ZF_RING_2"/>
    <property type="match status" value="1"/>
</dbReference>
<dbReference type="Gene3D" id="3.30.40.10">
    <property type="entry name" value="Zinc/RING finger domain, C3HC4 (zinc finger)"/>
    <property type="match status" value="1"/>
</dbReference>
<evidence type="ECO:0000259" key="5">
    <source>
        <dbReference type="PROSITE" id="PS50089"/>
    </source>
</evidence>
<evidence type="ECO:0000313" key="6">
    <source>
        <dbReference type="EMBL" id="GMT16368.1"/>
    </source>
</evidence>
<feature type="region of interest" description="Disordered" evidence="4">
    <location>
        <begin position="91"/>
        <end position="116"/>
    </location>
</feature>
<dbReference type="AlphaFoldDB" id="A0AAV5VAV8"/>
<evidence type="ECO:0000256" key="4">
    <source>
        <dbReference type="SAM" id="MobiDB-lite"/>
    </source>
</evidence>
<keyword evidence="1 3" id="KW-0479">Metal-binding</keyword>
<dbReference type="InterPro" id="IPR001841">
    <property type="entry name" value="Znf_RING"/>
</dbReference>
<dbReference type="SMART" id="SM00184">
    <property type="entry name" value="RING"/>
    <property type="match status" value="1"/>
</dbReference>
<keyword evidence="1 3" id="KW-0863">Zinc-finger</keyword>
<feature type="domain" description="RING-type" evidence="5">
    <location>
        <begin position="5"/>
        <end position="62"/>
    </location>
</feature>
<evidence type="ECO:0000256" key="3">
    <source>
        <dbReference type="PROSITE-ProRule" id="PRU00175"/>
    </source>
</evidence>
<protein>
    <recommendedName>
        <fullName evidence="5">RING-type domain-containing protein</fullName>
    </recommendedName>
</protein>
<feature type="compositionally biased region" description="Basic and acidic residues" evidence="4">
    <location>
        <begin position="92"/>
        <end position="113"/>
    </location>
</feature>
<dbReference type="EMBL" id="BTSY01000002">
    <property type="protein sequence ID" value="GMT16368.1"/>
    <property type="molecule type" value="Genomic_DNA"/>
</dbReference>
<dbReference type="InterPro" id="IPR013083">
    <property type="entry name" value="Znf_RING/FYVE/PHD"/>
</dbReference>
<gene>
    <name evidence="6" type="ORF">PFISCL1PPCAC_7665</name>
</gene>